<dbReference type="CDD" id="cd01650">
    <property type="entry name" value="RT_nLTR_like"/>
    <property type="match status" value="1"/>
</dbReference>
<feature type="domain" description="Reverse transcriptase" evidence="1">
    <location>
        <begin position="150"/>
        <end position="253"/>
    </location>
</feature>
<dbReference type="Pfam" id="PF00078">
    <property type="entry name" value="RVT_1"/>
    <property type="match status" value="1"/>
</dbReference>
<dbReference type="PANTHER" id="PTHR19446">
    <property type="entry name" value="REVERSE TRANSCRIPTASES"/>
    <property type="match status" value="1"/>
</dbReference>
<evidence type="ECO:0000259" key="1">
    <source>
        <dbReference type="Pfam" id="PF00078"/>
    </source>
</evidence>
<dbReference type="InParanoid" id="A0A672NJE9"/>
<dbReference type="OMA" id="DRIEHEY"/>
<name>A0A672NJE9_SINGR</name>
<sequence>MEMDVPSHFLFGLERKNCQKRFIHSLKSDSAHVLSDHAAIHKHAVSFYNNLYKCEHQDEQVIAQSFYTGLPQIKKESNVVLEADISAGELYAALQSMQSGKTPGLDGLPVDFYTCFWSVIGEDLLAVLNDSLANERLPLSCRRAVLTLLPKKGDLQLIKNWRPVSLLCTDYKLLSKVLASRLSKVMEQTVYPDQTYCIPGRLIFDNIVLVRDLLEMSKLFDLKMGIFSIDQEKAFVRVEHQYLWETLIAFGFYSWFY</sequence>
<organism evidence="2 3">
    <name type="scientific">Sinocyclocheilus grahami</name>
    <name type="common">Dianchi golden-line fish</name>
    <name type="synonym">Barbus grahami</name>
    <dbReference type="NCBI Taxonomy" id="75366"/>
    <lineage>
        <taxon>Eukaryota</taxon>
        <taxon>Metazoa</taxon>
        <taxon>Chordata</taxon>
        <taxon>Craniata</taxon>
        <taxon>Vertebrata</taxon>
        <taxon>Euteleostomi</taxon>
        <taxon>Actinopterygii</taxon>
        <taxon>Neopterygii</taxon>
        <taxon>Teleostei</taxon>
        <taxon>Ostariophysi</taxon>
        <taxon>Cypriniformes</taxon>
        <taxon>Cyprinidae</taxon>
        <taxon>Cyprininae</taxon>
        <taxon>Sinocyclocheilus</taxon>
    </lineage>
</organism>
<dbReference type="Ensembl" id="ENSSGRT00000054876.1">
    <property type="protein sequence ID" value="ENSSGRP00000051365.1"/>
    <property type="gene ID" value="ENSSGRG00000027179.1"/>
</dbReference>
<dbReference type="Proteomes" id="UP000472262">
    <property type="component" value="Unassembled WGS sequence"/>
</dbReference>
<proteinExistence type="predicted"/>
<reference evidence="2" key="2">
    <citation type="submission" date="2025-09" db="UniProtKB">
        <authorList>
            <consortium name="Ensembl"/>
        </authorList>
    </citation>
    <scope>IDENTIFICATION</scope>
</reference>
<protein>
    <recommendedName>
        <fullName evidence="1">Reverse transcriptase domain-containing protein</fullName>
    </recommendedName>
</protein>
<dbReference type="AlphaFoldDB" id="A0A672NJE9"/>
<accession>A0A672NJE9</accession>
<evidence type="ECO:0000313" key="2">
    <source>
        <dbReference type="Ensembl" id="ENSSGRP00000051365.1"/>
    </source>
</evidence>
<evidence type="ECO:0000313" key="3">
    <source>
        <dbReference type="Proteomes" id="UP000472262"/>
    </source>
</evidence>
<dbReference type="InterPro" id="IPR000477">
    <property type="entry name" value="RT_dom"/>
</dbReference>
<reference evidence="2" key="1">
    <citation type="submission" date="2025-08" db="UniProtKB">
        <authorList>
            <consortium name="Ensembl"/>
        </authorList>
    </citation>
    <scope>IDENTIFICATION</scope>
</reference>
<keyword evidence="3" id="KW-1185">Reference proteome</keyword>